<dbReference type="AlphaFoldDB" id="A0A3N6PAC1"/>
<organism evidence="1 2">
    <name type="scientific">Okeania hirsuta</name>
    <dbReference type="NCBI Taxonomy" id="1458930"/>
    <lineage>
        <taxon>Bacteria</taxon>
        <taxon>Bacillati</taxon>
        <taxon>Cyanobacteriota</taxon>
        <taxon>Cyanophyceae</taxon>
        <taxon>Oscillatoriophycideae</taxon>
        <taxon>Oscillatoriales</taxon>
        <taxon>Microcoleaceae</taxon>
        <taxon>Okeania</taxon>
    </lineage>
</organism>
<proteinExistence type="predicted"/>
<dbReference type="EMBL" id="RCBY01000106">
    <property type="protein sequence ID" value="RQH37958.1"/>
    <property type="molecule type" value="Genomic_DNA"/>
</dbReference>
<evidence type="ECO:0000313" key="2">
    <source>
        <dbReference type="Proteomes" id="UP000269154"/>
    </source>
</evidence>
<dbReference type="Proteomes" id="UP000269154">
    <property type="component" value="Unassembled WGS sequence"/>
</dbReference>
<protein>
    <submittedName>
        <fullName evidence="1">DUF192 domain-containing protein</fullName>
    </submittedName>
</protein>
<evidence type="ECO:0000313" key="1">
    <source>
        <dbReference type="EMBL" id="RQH37958.1"/>
    </source>
</evidence>
<dbReference type="InterPro" id="IPR038695">
    <property type="entry name" value="Saro_0823-like_sf"/>
</dbReference>
<dbReference type="OrthoDB" id="9808290at2"/>
<reference evidence="1 2" key="1">
    <citation type="journal article" date="2018" name="ACS Chem. Biol.">
        <title>Ketoreductase domain dysfunction expands chemodiversity: malyngamide biosynthesis in the cyanobacterium Okeania hirsuta.</title>
        <authorList>
            <person name="Moss N.A."/>
            <person name="Leao T."/>
            <person name="Rankin M."/>
            <person name="McCullough T.M."/>
            <person name="Qu P."/>
            <person name="Korobeynikov A."/>
            <person name="Smith J.L."/>
            <person name="Gerwick L."/>
            <person name="Gerwick W.H."/>
        </authorList>
    </citation>
    <scope>NUCLEOTIDE SEQUENCE [LARGE SCALE GENOMIC DNA]</scope>
    <source>
        <strain evidence="1 2">PAB10Feb10-1</strain>
    </source>
</reference>
<accession>A0A3N6PAC1</accession>
<dbReference type="RefSeq" id="WP_124146145.1">
    <property type="nucleotide sequence ID" value="NZ_CAWOKI010000143.1"/>
</dbReference>
<gene>
    <name evidence="1" type="ORF">D5R40_18205</name>
</gene>
<dbReference type="InterPro" id="IPR003795">
    <property type="entry name" value="DUF192"/>
</dbReference>
<name>A0A3N6PAC1_9CYAN</name>
<sequence>MGRKIGLLKSGIILFLLLCCLLQIIFVQVFHTPAQAQNISDSQISPQGQILPITAKAHISNQIINLEVAKTPQEKAIGLMYRTKLADDRGMLFSFNPPRKVSFWMKNCQISLDIIFINSGIVKAIADNVPPCLADPCPTYGPDVLVDRVIELRGRRAKELGLKVGDRIMITKI</sequence>
<dbReference type="Pfam" id="PF02643">
    <property type="entry name" value="DUF192"/>
    <property type="match status" value="1"/>
</dbReference>
<dbReference type="PANTHER" id="PTHR37953:SF1">
    <property type="entry name" value="UPF0127 PROTEIN MJ1496"/>
    <property type="match status" value="1"/>
</dbReference>
<keyword evidence="2" id="KW-1185">Reference proteome</keyword>
<dbReference type="Gene3D" id="2.60.120.1140">
    <property type="entry name" value="Protein of unknown function DUF192"/>
    <property type="match status" value="1"/>
</dbReference>
<dbReference type="PANTHER" id="PTHR37953">
    <property type="entry name" value="UPF0127 PROTEIN MJ1496"/>
    <property type="match status" value="1"/>
</dbReference>
<comment type="caution">
    <text evidence="1">The sequence shown here is derived from an EMBL/GenBank/DDBJ whole genome shotgun (WGS) entry which is preliminary data.</text>
</comment>